<feature type="region of interest" description="Disordered" evidence="1">
    <location>
        <begin position="220"/>
        <end position="297"/>
    </location>
</feature>
<feature type="compositionally biased region" description="Polar residues" evidence="1">
    <location>
        <begin position="24"/>
        <end position="46"/>
    </location>
</feature>
<feature type="region of interest" description="Disordered" evidence="1">
    <location>
        <begin position="1"/>
        <end position="166"/>
    </location>
</feature>
<organism evidence="2 3">
    <name type="scientific">Colletotrichum sublineola</name>
    <name type="common">Sorghum anthracnose fungus</name>
    <dbReference type="NCBI Taxonomy" id="1173701"/>
    <lineage>
        <taxon>Eukaryota</taxon>
        <taxon>Fungi</taxon>
        <taxon>Dikarya</taxon>
        <taxon>Ascomycota</taxon>
        <taxon>Pezizomycotina</taxon>
        <taxon>Sordariomycetes</taxon>
        <taxon>Hypocreomycetidae</taxon>
        <taxon>Glomerellales</taxon>
        <taxon>Glomerellaceae</taxon>
        <taxon>Colletotrichum</taxon>
        <taxon>Colletotrichum graminicola species complex</taxon>
    </lineage>
</organism>
<keyword evidence="3" id="KW-1185">Reference proteome</keyword>
<feature type="compositionally biased region" description="Polar residues" evidence="1">
    <location>
        <begin position="106"/>
        <end position="120"/>
    </location>
</feature>
<evidence type="ECO:0000256" key="1">
    <source>
        <dbReference type="SAM" id="MobiDB-lite"/>
    </source>
</evidence>
<name>A0A066XXW4_COLSU</name>
<feature type="compositionally biased region" description="Polar residues" evidence="1">
    <location>
        <begin position="1"/>
        <end position="10"/>
    </location>
</feature>
<dbReference type="EMBL" id="JMSE01000325">
    <property type="protein sequence ID" value="KDN70616.1"/>
    <property type="molecule type" value="Genomic_DNA"/>
</dbReference>
<feature type="compositionally biased region" description="Basic and acidic residues" evidence="1">
    <location>
        <begin position="48"/>
        <end position="59"/>
    </location>
</feature>
<dbReference type="OrthoDB" id="4850092at2759"/>
<gene>
    <name evidence="2" type="ORF">CSUB01_04477</name>
</gene>
<feature type="region of interest" description="Disordered" evidence="1">
    <location>
        <begin position="360"/>
        <end position="393"/>
    </location>
</feature>
<evidence type="ECO:0000313" key="2">
    <source>
        <dbReference type="EMBL" id="KDN70616.1"/>
    </source>
</evidence>
<sequence length="623" mass="68851">MYQTAPSQHHLQLAAPPPYPGIEESSSAATHQSLFEDSDNGSNWSDSESEKSTYRDDKTSTGARVNVITRRHRPLPRRNPAVSEPYAGQGDWDDSPYPRRPGGQLYSPTNLYPSTGEPYSQPQPPLGPHPQAQHRPTHSSTLPPGQKDMAHENPFAPRSAPWHGQYAAPYSSNPPAPLYEPHPAWYPGAEYGYAPPNAAHFSAVPPGPYPYPEPMTEYYRGHVPFQNPPNPPPASESAPLPRRRRRRAPAAEASPQEHDLDSLQQRIRAVEIDGQQAEGLRQAKRERAQVERQRREMDRLRQDINADIRDAVDDIRREIQMVQSESHSEPGRAPSRMDGGGGGGEHDVLMQEIAQLIEGKRRLQPQDHAPGAAFRRGSQAGPGSARGSRIDAELRSEVETIVYDILGGSDVAPRGHRRAPSRSFHGRRAASDDFHPRTATQANDPRSWAQEAYYRGVNPAAGNPFMSLRSPVRVAFVQNEHTRPSASTHRQADEREWVGVPPKSRRPRSQREDTGGAGAPRSQGAGVHQQQPPPPQAGILKHHAGANAAYPRTMAYQDSMAAGPAAAHADAAAFFTEDESDDQEVFPKREASYPEFHAGHPDLRHQVQLPRAPKPPYLRQGEM</sequence>
<dbReference type="AlphaFoldDB" id="A0A066XXW4"/>
<protein>
    <submittedName>
        <fullName evidence="2">Uncharacterized protein</fullName>
    </submittedName>
</protein>
<dbReference type="HOGENOM" id="CLU_030106_0_0_1"/>
<accession>A0A066XXW4</accession>
<feature type="region of interest" description="Disordered" evidence="1">
    <location>
        <begin position="322"/>
        <end position="346"/>
    </location>
</feature>
<feature type="region of interest" description="Disordered" evidence="1">
    <location>
        <begin position="477"/>
        <end position="545"/>
    </location>
</feature>
<dbReference type="OMA" id="IRREIQM"/>
<comment type="caution">
    <text evidence="2">The sequence shown here is derived from an EMBL/GenBank/DDBJ whole genome shotgun (WGS) entry which is preliminary data.</text>
</comment>
<reference evidence="3" key="1">
    <citation type="journal article" date="2014" name="Genome Announc.">
        <title>Draft genome sequence of Colletotrichum sublineola, a destructive pathogen of cultivated sorghum.</title>
        <authorList>
            <person name="Baroncelli R."/>
            <person name="Sanz-Martin J.M."/>
            <person name="Rech G.E."/>
            <person name="Sukno S.A."/>
            <person name="Thon M.R."/>
        </authorList>
    </citation>
    <scope>NUCLEOTIDE SEQUENCE [LARGE SCALE GENOMIC DNA]</scope>
    <source>
        <strain evidence="3">TX430BB</strain>
    </source>
</reference>
<feature type="region of interest" description="Disordered" evidence="1">
    <location>
        <begin position="409"/>
        <end position="447"/>
    </location>
</feature>
<dbReference type="Proteomes" id="UP000027238">
    <property type="component" value="Unassembled WGS sequence"/>
</dbReference>
<feature type="compositionally biased region" description="Basic residues" evidence="1">
    <location>
        <begin position="414"/>
        <end position="428"/>
    </location>
</feature>
<evidence type="ECO:0000313" key="3">
    <source>
        <dbReference type="Proteomes" id="UP000027238"/>
    </source>
</evidence>
<proteinExistence type="predicted"/>
<feature type="compositionally biased region" description="Basic and acidic residues" evidence="1">
    <location>
        <begin position="281"/>
        <end position="297"/>
    </location>
</feature>
<dbReference type="eggNOG" id="ENOG502R2W8">
    <property type="taxonomic scope" value="Eukaryota"/>
</dbReference>